<dbReference type="STRING" id="416169.RHOFW104T7_03690"/>
<evidence type="ECO:0000313" key="4">
    <source>
        <dbReference type="Proteomes" id="UP000076131"/>
    </source>
</evidence>
<dbReference type="EMBL" id="LVJS01000146">
    <property type="protein sequence ID" value="KZC21843.1"/>
    <property type="molecule type" value="Genomic_DNA"/>
</dbReference>
<feature type="signal peptide" evidence="1">
    <location>
        <begin position="1"/>
        <end position="27"/>
    </location>
</feature>
<keyword evidence="1" id="KW-0732">Signal</keyword>
<evidence type="ECO:0000256" key="1">
    <source>
        <dbReference type="SAM" id="SignalP"/>
    </source>
</evidence>
<feature type="domain" description="PepSY" evidence="2">
    <location>
        <begin position="12"/>
        <end position="82"/>
    </location>
</feature>
<feature type="domain" description="PepSY" evidence="2">
    <location>
        <begin position="90"/>
        <end position="142"/>
    </location>
</feature>
<dbReference type="Pfam" id="PF13670">
    <property type="entry name" value="PepSY_2"/>
    <property type="match status" value="2"/>
</dbReference>
<evidence type="ECO:0000259" key="2">
    <source>
        <dbReference type="Pfam" id="PF13670"/>
    </source>
</evidence>
<reference evidence="3 4" key="1">
    <citation type="journal article" date="2016" name="MBio">
        <title>Lateral Gene Transfer in a Heavy Metal-Contaminated-Groundwater Microbial Community.</title>
        <authorList>
            <person name="Hemme C.L."/>
            <person name="Green S.J."/>
            <person name="Rishishwar L."/>
            <person name="Prakash O."/>
            <person name="Pettenato A."/>
            <person name="Chakraborty R."/>
            <person name="Deutschbauer A.M."/>
            <person name="Van Nostrand J.D."/>
            <person name="Wu L."/>
            <person name="He Z."/>
            <person name="Jordan I.K."/>
            <person name="Hazen T.C."/>
            <person name="Arkin A.P."/>
            <person name="Kostka J.E."/>
            <person name="Zhou J."/>
        </authorList>
    </citation>
    <scope>NUCLEOTIDE SEQUENCE [LARGE SCALE GENOMIC DNA]</scope>
    <source>
        <strain evidence="3 4">FW104-T7</strain>
    </source>
</reference>
<dbReference type="AlphaFoldDB" id="A0A154QD11"/>
<comment type="caution">
    <text evidence="3">The sequence shown here is derived from an EMBL/GenBank/DDBJ whole genome shotgun (WGS) entry which is preliminary data.</text>
</comment>
<sequence>MAHKLAPLTLTLALGTLALGISSAAVAQQAMTEPQVQSQLTAQGYTKVHDLKFRDGMWYAEARSANGRRVDLRIDASTGQVYPDEQVSRLSKDDVRAALETQGYTHVHDIDFDDGMWKAKARNPAGNPVKLKIDATSGKVVGTY</sequence>
<name>A0A154QD11_9GAMM</name>
<accession>A0A154QD11</accession>
<dbReference type="Proteomes" id="UP000076131">
    <property type="component" value="Unassembled WGS sequence"/>
</dbReference>
<feature type="chain" id="PRO_5007599762" evidence="1">
    <location>
        <begin position="28"/>
        <end position="144"/>
    </location>
</feature>
<keyword evidence="4" id="KW-1185">Reference proteome</keyword>
<gene>
    <name evidence="3" type="ORF">RHOFW104T7_03690</name>
</gene>
<dbReference type="RefSeq" id="WP_039953445.1">
    <property type="nucleotide sequence ID" value="NZ_LVJS01000146.1"/>
</dbReference>
<evidence type="ECO:0000313" key="3">
    <source>
        <dbReference type="EMBL" id="KZC21843.1"/>
    </source>
</evidence>
<organism evidence="3 4">
    <name type="scientific">Rhodanobacter thiooxydans</name>
    <dbReference type="NCBI Taxonomy" id="416169"/>
    <lineage>
        <taxon>Bacteria</taxon>
        <taxon>Pseudomonadati</taxon>
        <taxon>Pseudomonadota</taxon>
        <taxon>Gammaproteobacteria</taxon>
        <taxon>Lysobacterales</taxon>
        <taxon>Rhodanobacteraceae</taxon>
        <taxon>Rhodanobacter</taxon>
    </lineage>
</organism>
<dbReference type="InterPro" id="IPR025711">
    <property type="entry name" value="PepSY"/>
</dbReference>
<proteinExistence type="predicted"/>
<dbReference type="eggNOG" id="COG5591">
    <property type="taxonomic scope" value="Bacteria"/>
</dbReference>
<protein>
    <submittedName>
        <fullName evidence="3">Peptidase M4</fullName>
    </submittedName>
</protein>